<proteinExistence type="predicted"/>
<evidence type="ECO:0000313" key="1">
    <source>
        <dbReference type="EMBL" id="QUC68289.1"/>
    </source>
</evidence>
<keyword evidence="2" id="KW-1185">Reference proteome</keyword>
<gene>
    <name evidence="1" type="ORF">JYE49_06235</name>
</gene>
<dbReference type="EMBL" id="CP068393">
    <property type="protein sequence ID" value="QUC68289.1"/>
    <property type="molecule type" value="Genomic_DNA"/>
</dbReference>
<dbReference type="Proteomes" id="UP000682782">
    <property type="component" value="Chromosome"/>
</dbReference>
<evidence type="ECO:0000313" key="2">
    <source>
        <dbReference type="Proteomes" id="UP000682782"/>
    </source>
</evidence>
<sequence length="329" mass="36570">MIRKLLFRTAALLTAVLILMTGTGFGEGVSLVPPTPEAPEGIFMGRPTPAPTPEPPDVVVNNARTPQDIPDFRFPKDAKLFEIWFPNIRDADEAILMYDGQVWMIDCGDERAATRGVPLLKQLGIEKIDILFNSHLHHDHINGLAITDDTAKVGEVRICFPPDLTESGLKMLQVAEERNIPVKEYKDGDSFSMGDGEVKFLFLKNDESYLDMNNQSAQTLITYGDRRILFTADMEAPGQKVMIDRIGGDLLKCDIVKYPHHAKHDLYSPFYEAMEAKLAIVTSVEGRGDAGQLAIDYRGLPAVYTASSSSFTHLVTDGHYWLCEKVAIK</sequence>
<reference evidence="1" key="1">
    <citation type="submission" date="2021-01" db="EMBL/GenBank/DDBJ databases">
        <title>Complete genome sequence of Clostridiales bacterium R-7.</title>
        <authorList>
            <person name="Mahoney-Kurpe S.C."/>
            <person name="Palevich N."/>
            <person name="Koike S."/>
            <person name="Moon C.D."/>
            <person name="Attwood G.T."/>
        </authorList>
    </citation>
    <scope>NUCLEOTIDE SEQUENCE</scope>
    <source>
        <strain evidence="1">R-7</strain>
    </source>
</reference>
<organism evidence="1 2">
    <name type="scientific">Aristaeella hokkaidonensis</name>
    <dbReference type="NCBI Taxonomy" id="3046382"/>
    <lineage>
        <taxon>Bacteria</taxon>
        <taxon>Bacillati</taxon>
        <taxon>Bacillota</taxon>
        <taxon>Clostridia</taxon>
        <taxon>Eubacteriales</taxon>
        <taxon>Aristaeellaceae</taxon>
        <taxon>Aristaeella</taxon>
    </lineage>
</organism>
<protein>
    <submittedName>
        <fullName evidence="1">MBL fold metallo-hydrolase</fullName>
    </submittedName>
</protein>
<name>A0AC61MYP9_9FIRM</name>
<accession>A0AC61MYP9</accession>